<sequence length="102" mass="11361">MFALPDRLEVFVSHEFGRKQLAQQRLLGGAIGRSQVFAHLLSHENAVRADIDDSALLEQPVDQFLDLGINQGLTATNRDHWGIAFLGRPQAILKRHHVLEAG</sequence>
<gene>
    <name evidence="1" type="ORF">SDC9_200709</name>
</gene>
<evidence type="ECO:0000313" key="1">
    <source>
        <dbReference type="EMBL" id="MPN53046.1"/>
    </source>
</evidence>
<dbReference type="AlphaFoldDB" id="A0A645IPP4"/>
<proteinExistence type="predicted"/>
<dbReference type="EMBL" id="VSSQ01119761">
    <property type="protein sequence ID" value="MPN53046.1"/>
    <property type="molecule type" value="Genomic_DNA"/>
</dbReference>
<name>A0A645IPP4_9ZZZZ</name>
<accession>A0A645IPP4</accession>
<organism evidence="1">
    <name type="scientific">bioreactor metagenome</name>
    <dbReference type="NCBI Taxonomy" id="1076179"/>
    <lineage>
        <taxon>unclassified sequences</taxon>
        <taxon>metagenomes</taxon>
        <taxon>ecological metagenomes</taxon>
    </lineage>
</organism>
<protein>
    <submittedName>
        <fullName evidence="1">Uncharacterized protein</fullName>
    </submittedName>
</protein>
<reference evidence="1" key="1">
    <citation type="submission" date="2019-08" db="EMBL/GenBank/DDBJ databases">
        <authorList>
            <person name="Kucharzyk K."/>
            <person name="Murdoch R.W."/>
            <person name="Higgins S."/>
            <person name="Loffler F."/>
        </authorList>
    </citation>
    <scope>NUCLEOTIDE SEQUENCE</scope>
</reference>
<comment type="caution">
    <text evidence="1">The sequence shown here is derived from an EMBL/GenBank/DDBJ whole genome shotgun (WGS) entry which is preliminary data.</text>
</comment>